<evidence type="ECO:0000256" key="2">
    <source>
        <dbReference type="ARBA" id="ARBA00022598"/>
    </source>
</evidence>
<keyword evidence="2 4" id="KW-0436">Ligase</keyword>
<dbReference type="Pfam" id="PF00501">
    <property type="entry name" value="AMP-binding"/>
    <property type="match status" value="1"/>
</dbReference>
<dbReference type="InterPro" id="IPR042099">
    <property type="entry name" value="ANL_N_sf"/>
</dbReference>
<reference evidence="4" key="1">
    <citation type="submission" date="2020-09" db="EMBL/GenBank/DDBJ databases">
        <title>Genome seq and assembly of Tianweitania sp.</title>
        <authorList>
            <person name="Chhetri G."/>
        </authorList>
    </citation>
    <scope>NUCLEOTIDE SEQUENCE</scope>
    <source>
        <strain evidence="4">Rool2</strain>
    </source>
</reference>
<name>A0A8J6PV18_9HYPH</name>
<dbReference type="FunFam" id="3.40.50.12780:FF:000013">
    <property type="entry name" value="Long-chain-fatty-acid--AMP ligase FadD32"/>
    <property type="match status" value="1"/>
</dbReference>
<evidence type="ECO:0000313" key="5">
    <source>
        <dbReference type="Proteomes" id="UP000643405"/>
    </source>
</evidence>
<comment type="similarity">
    <text evidence="1">Belongs to the ATP-dependent AMP-binding enzyme family.</text>
</comment>
<gene>
    <name evidence="4" type="ORF">ICI42_11095</name>
</gene>
<dbReference type="InterPro" id="IPR045851">
    <property type="entry name" value="AMP-bd_C_sf"/>
</dbReference>
<dbReference type="GO" id="GO:0005886">
    <property type="term" value="C:plasma membrane"/>
    <property type="evidence" value="ECO:0007669"/>
    <property type="project" value="TreeGrafter"/>
</dbReference>
<dbReference type="PANTHER" id="PTHR22754:SF32">
    <property type="entry name" value="DISCO-INTERACTING PROTEIN 2"/>
    <property type="match status" value="1"/>
</dbReference>
<dbReference type="RefSeq" id="WP_188164641.1">
    <property type="nucleotide sequence ID" value="NZ_JACVVX010000003.1"/>
</dbReference>
<dbReference type="GO" id="GO:0016874">
    <property type="term" value="F:ligase activity"/>
    <property type="evidence" value="ECO:0007669"/>
    <property type="project" value="UniProtKB-KW"/>
</dbReference>
<accession>A0A8J6PV18</accession>
<dbReference type="AlphaFoldDB" id="A0A8J6PV18"/>
<evidence type="ECO:0000313" key="4">
    <source>
        <dbReference type="EMBL" id="MBD0415201.1"/>
    </source>
</evidence>
<comment type="caution">
    <text evidence="4">The sequence shown here is derived from an EMBL/GenBank/DDBJ whole genome shotgun (WGS) entry which is preliminary data.</text>
</comment>
<evidence type="ECO:0000256" key="1">
    <source>
        <dbReference type="ARBA" id="ARBA00006432"/>
    </source>
</evidence>
<dbReference type="SUPFAM" id="SSF56801">
    <property type="entry name" value="Acetyl-CoA synthetase-like"/>
    <property type="match status" value="1"/>
</dbReference>
<dbReference type="Proteomes" id="UP000643405">
    <property type="component" value="Unassembled WGS sequence"/>
</dbReference>
<dbReference type="Gene3D" id="3.40.50.12780">
    <property type="entry name" value="N-terminal domain of ligase-like"/>
    <property type="match status" value="1"/>
</dbReference>
<protein>
    <submittedName>
        <fullName evidence="4">Fatty acyl-AMP ligase</fullName>
    </submittedName>
</protein>
<keyword evidence="5" id="KW-1185">Reference proteome</keyword>
<sequence length="561" mass="60268">MSFATIVDIIHSRASLQPEAPAVLFLERGERPGDSDTYASLDLAARTVAARLIEMNLRGKAVLLACDTGLPFVHAFLGCLYAGAFPVPVPAVVRRERGERLRLVARNAQPAAIIVERRTLAVADEVNHLPLFVVDGELTVSTPLDRPLAMTANDIAFIQYTSGSTMEPKGIVITHGNIMANQEMIRQAFRHDASTVVMSWLPLHHDMGLIGSLLQPLYIGGRCILASPLAFLQRPVRWLRAISEYRATTSGAPNFAYELCARQITPQNSEGLDLSSWTLAFCGSEPVRPSSMQRFAARFAGAGFDAAALYPCYGMAEATLFITGGTAGQGARSRSFPRQRFADVSADAAGMQAISNCGKPVAPARIALVATDSQEAVPENTVAEICVAGPHVSPGLWAPECDEGIRPYTDRILTIDGVPHIRSGDAGIMVDGDLHVVGRLKDMVIVRGANVHAEDIEQTLLEQPEATEIEAAAAIAVERDSSEQLVLLCELSPRAPRGGLPLAIAETLSRRVAEAHGLMPAEIVLLSPRSIPRTTSGKIQRGQARAAWLDGRLNLSSWVTS</sequence>
<dbReference type="PANTHER" id="PTHR22754">
    <property type="entry name" value="DISCO-INTERACTING PROTEIN 2 DIP2 -RELATED"/>
    <property type="match status" value="1"/>
</dbReference>
<feature type="domain" description="AMP-dependent synthetase/ligase" evidence="3">
    <location>
        <begin position="13"/>
        <end position="397"/>
    </location>
</feature>
<dbReference type="GO" id="GO:0071766">
    <property type="term" value="P:Actinobacterium-type cell wall biogenesis"/>
    <property type="evidence" value="ECO:0007669"/>
    <property type="project" value="UniProtKB-ARBA"/>
</dbReference>
<dbReference type="EMBL" id="JACVVX010000003">
    <property type="protein sequence ID" value="MBD0415201.1"/>
    <property type="molecule type" value="Genomic_DNA"/>
</dbReference>
<evidence type="ECO:0000259" key="3">
    <source>
        <dbReference type="Pfam" id="PF00501"/>
    </source>
</evidence>
<organism evidence="4 5">
    <name type="scientific">Oryzicola mucosus</name>
    <dbReference type="NCBI Taxonomy" id="2767425"/>
    <lineage>
        <taxon>Bacteria</taxon>
        <taxon>Pseudomonadati</taxon>
        <taxon>Pseudomonadota</taxon>
        <taxon>Alphaproteobacteria</taxon>
        <taxon>Hyphomicrobiales</taxon>
        <taxon>Phyllobacteriaceae</taxon>
        <taxon>Oryzicola</taxon>
    </lineage>
</organism>
<dbReference type="GO" id="GO:0006633">
    <property type="term" value="P:fatty acid biosynthetic process"/>
    <property type="evidence" value="ECO:0007669"/>
    <property type="project" value="TreeGrafter"/>
</dbReference>
<dbReference type="InterPro" id="IPR000873">
    <property type="entry name" value="AMP-dep_synth/lig_dom"/>
</dbReference>
<dbReference type="GO" id="GO:0070566">
    <property type="term" value="F:adenylyltransferase activity"/>
    <property type="evidence" value="ECO:0007669"/>
    <property type="project" value="TreeGrafter"/>
</dbReference>
<proteinExistence type="inferred from homology"/>
<dbReference type="InterPro" id="IPR040097">
    <property type="entry name" value="FAAL/FAAC"/>
</dbReference>
<dbReference type="CDD" id="cd05931">
    <property type="entry name" value="FAAL"/>
    <property type="match status" value="1"/>
</dbReference>
<dbReference type="Gene3D" id="3.30.300.30">
    <property type="match status" value="1"/>
</dbReference>